<proteinExistence type="predicted"/>
<protein>
    <submittedName>
        <fullName evidence="1">Uncharacterized protein</fullName>
    </submittedName>
</protein>
<reference evidence="1" key="1">
    <citation type="submission" date="2022-06" db="EMBL/GenBank/DDBJ databases">
        <authorList>
            <person name="Legras J.-L."/>
            <person name="Devillers H."/>
            <person name="Grondin C."/>
        </authorList>
    </citation>
    <scope>NUCLEOTIDE SEQUENCE</scope>
    <source>
        <strain evidence="1">CLIB 1444</strain>
    </source>
</reference>
<dbReference type="EMBL" id="CALSDN010000001">
    <property type="protein sequence ID" value="CAH6718955.1"/>
    <property type="molecule type" value="Genomic_DNA"/>
</dbReference>
<evidence type="ECO:0000313" key="2">
    <source>
        <dbReference type="Proteomes" id="UP001152531"/>
    </source>
</evidence>
<sequence>MTVLLPSSSPNPSPACFGFGCSIGGSICFNTFIWSRSRFFMRGSMINPVSTSQVITASDPLSRNLYNATPSQLEIINAPATPNTVLSIKAGPGSGKTYTLARRISQLILDGIDPSEILVLSMANRSVNSLSKSLQVQLGDSLQSKPIDICTFHSFCSKILDTYGDKYLPGRRALMNDSQWLFLSRLVSNHNLHLDGIKSKNLTSDKFVKIMKDIRRGGDIEHVAQQYGVSQDFIEAVLRFLEENGIIRYGDLISLACKIINASKKDELIPQLVNYKAIIVDEFQDMYEDLLEVIDVVVNYPSNGDGKHLTVAGDPNQSIYEFLGSNPKLMDSLDVHFGLPVHELHIKESFRCTPEILDLSKTLVPNTSLITQLHSTKPSGHLPVLKKISNPSQEINFIVEEIVRLCYLSGGGINLNDILILSRTNSQIDDISRQLSENYGISTNKLTSSISWNKSKVSIFLSMLAVLDNSYNHQISLLYLLSIIDRSQLRICKIFNISKGKKLEDLVHSKELRVIYKRKQDIIPKFKNLIEAFKTEKQKHLTSPQDVVDSLFNITSSGLMDYLNDDCENLETRKRLSVDLKAFQSSLEISFINYNTDQPSESFISYFLKNYNEDITMDSPTAVNLSTIHTAKGLESKVVFILGTSMFQHGPWDFILKGQLTDDSNNRLFYVALTRGKDLVYITTTLDISDILHDDKFTTLMPKRDVIRSVGVNSAKLQQGEHLYGKFKREYHTTAKIPIYSRFDGFIPTSKIPLKRYGSYDISHNCVKAIIRSLHKLPRF</sequence>
<gene>
    <name evidence="1" type="ORF">CLIB1444_01S18228</name>
</gene>
<accession>A0ACA9Y1Z8</accession>
<organism evidence="1 2">
    <name type="scientific">[Candida] jaroonii</name>
    <dbReference type="NCBI Taxonomy" id="467808"/>
    <lineage>
        <taxon>Eukaryota</taxon>
        <taxon>Fungi</taxon>
        <taxon>Dikarya</taxon>
        <taxon>Ascomycota</taxon>
        <taxon>Saccharomycotina</taxon>
        <taxon>Pichiomycetes</taxon>
        <taxon>Debaryomycetaceae</taxon>
        <taxon>Yamadazyma</taxon>
    </lineage>
</organism>
<evidence type="ECO:0000313" key="1">
    <source>
        <dbReference type="EMBL" id="CAH6718955.1"/>
    </source>
</evidence>
<keyword evidence="2" id="KW-1185">Reference proteome</keyword>
<name>A0ACA9Y1Z8_9ASCO</name>
<comment type="caution">
    <text evidence="1">The sequence shown here is derived from an EMBL/GenBank/DDBJ whole genome shotgun (WGS) entry which is preliminary data.</text>
</comment>
<dbReference type="Proteomes" id="UP001152531">
    <property type="component" value="Unassembled WGS sequence"/>
</dbReference>